<proteinExistence type="predicted"/>
<accession>A0AAV1M056</accession>
<evidence type="ECO:0000313" key="1">
    <source>
        <dbReference type="EMBL" id="CAK1600693.1"/>
    </source>
</evidence>
<comment type="caution">
    <text evidence="1">The sequence shown here is derived from an EMBL/GenBank/DDBJ whole genome shotgun (WGS) entry which is preliminary data.</text>
</comment>
<dbReference type="Proteomes" id="UP001314205">
    <property type="component" value="Unassembled WGS sequence"/>
</dbReference>
<keyword evidence="3" id="KW-1185">Reference proteome</keyword>
<dbReference type="InterPro" id="IPR036397">
    <property type="entry name" value="RNaseH_sf"/>
</dbReference>
<gene>
    <name evidence="1" type="ORF">PARMNEM_LOCUS19415</name>
    <name evidence="2" type="ORF">PARMNEM_LOCUS19416</name>
</gene>
<name>A0AAV1M056_9NEOP</name>
<evidence type="ECO:0000313" key="2">
    <source>
        <dbReference type="EMBL" id="CAK1600694.1"/>
    </source>
</evidence>
<dbReference type="PANTHER" id="PTHR33939">
    <property type="entry name" value="PROTEIN CBG22215"/>
    <property type="match status" value="1"/>
</dbReference>
<sequence length="155" mass="18369">MISKFQEKQREKDCEFNQKRDFLRVVLDFLAPTSQSRKNEIRECLTLNDISFEQYHTKVELVCLVKRNTTEPVYEADELLKQNGHEALRLSPYHCDLNAIDLVWSLAKRKVATKNITLPAEDLEKLIKESFESITPQKWKKMTDHVIRIENKYIE</sequence>
<dbReference type="Gene3D" id="3.30.420.10">
    <property type="entry name" value="Ribonuclease H-like superfamily/Ribonuclease H"/>
    <property type="match status" value="1"/>
</dbReference>
<dbReference type="EMBL" id="CAVLGL010000126">
    <property type="protein sequence ID" value="CAK1600694.1"/>
    <property type="molecule type" value="Genomic_DNA"/>
</dbReference>
<evidence type="ECO:0000313" key="3">
    <source>
        <dbReference type="Proteomes" id="UP001314205"/>
    </source>
</evidence>
<protein>
    <recommendedName>
        <fullName evidence="4">Tc1-like transposase DDE domain-containing protein</fullName>
    </recommendedName>
</protein>
<evidence type="ECO:0008006" key="4">
    <source>
        <dbReference type="Google" id="ProtNLM"/>
    </source>
</evidence>
<reference evidence="1 3" key="1">
    <citation type="submission" date="2023-11" db="EMBL/GenBank/DDBJ databases">
        <authorList>
            <person name="Hedman E."/>
            <person name="Englund M."/>
            <person name="Stromberg M."/>
            <person name="Nyberg Akerstrom W."/>
            <person name="Nylinder S."/>
            <person name="Jareborg N."/>
            <person name="Kallberg Y."/>
            <person name="Kronander E."/>
        </authorList>
    </citation>
    <scope>NUCLEOTIDE SEQUENCE [LARGE SCALE GENOMIC DNA]</scope>
</reference>
<dbReference type="PANTHER" id="PTHR33939:SF1">
    <property type="entry name" value="DUF4371 DOMAIN-CONTAINING PROTEIN"/>
    <property type="match status" value="1"/>
</dbReference>
<dbReference type="AlphaFoldDB" id="A0AAV1M056"/>
<dbReference type="EMBL" id="CAVLGL010000126">
    <property type="protein sequence ID" value="CAK1600693.1"/>
    <property type="molecule type" value="Genomic_DNA"/>
</dbReference>
<organism evidence="1 3">
    <name type="scientific">Parnassius mnemosyne</name>
    <name type="common">clouded apollo</name>
    <dbReference type="NCBI Taxonomy" id="213953"/>
    <lineage>
        <taxon>Eukaryota</taxon>
        <taxon>Metazoa</taxon>
        <taxon>Ecdysozoa</taxon>
        <taxon>Arthropoda</taxon>
        <taxon>Hexapoda</taxon>
        <taxon>Insecta</taxon>
        <taxon>Pterygota</taxon>
        <taxon>Neoptera</taxon>
        <taxon>Endopterygota</taxon>
        <taxon>Lepidoptera</taxon>
        <taxon>Glossata</taxon>
        <taxon>Ditrysia</taxon>
        <taxon>Papilionoidea</taxon>
        <taxon>Papilionidae</taxon>
        <taxon>Parnassiinae</taxon>
        <taxon>Parnassini</taxon>
        <taxon>Parnassius</taxon>
        <taxon>Driopa</taxon>
    </lineage>
</organism>
<dbReference type="GO" id="GO:0003676">
    <property type="term" value="F:nucleic acid binding"/>
    <property type="evidence" value="ECO:0007669"/>
    <property type="project" value="InterPro"/>
</dbReference>